<dbReference type="GO" id="GO:0010230">
    <property type="term" value="P:alternative respiration"/>
    <property type="evidence" value="ECO:0007669"/>
    <property type="project" value="TreeGrafter"/>
</dbReference>
<comment type="cofactor">
    <cofactor evidence="1">
        <name>Fe cation</name>
        <dbReference type="ChEBI" id="CHEBI:24875"/>
    </cofactor>
</comment>
<evidence type="ECO:0000256" key="13">
    <source>
        <dbReference type="ARBA" id="ARBA00023136"/>
    </source>
</evidence>
<keyword evidence="6 14" id="KW-0812">Transmembrane</keyword>
<evidence type="ECO:0000256" key="14">
    <source>
        <dbReference type="SAM" id="Phobius"/>
    </source>
</evidence>
<evidence type="ECO:0000259" key="15">
    <source>
        <dbReference type="PROSITE" id="PS50222"/>
    </source>
</evidence>
<keyword evidence="9" id="KW-0249">Electron transport</keyword>
<dbReference type="PANTHER" id="PTHR31803">
    <property type="entry name" value="ALTERNATIVE OXIDASE"/>
    <property type="match status" value="1"/>
</dbReference>
<dbReference type="Gene3D" id="1.10.238.10">
    <property type="entry name" value="EF-hand"/>
    <property type="match status" value="1"/>
</dbReference>
<comment type="similarity">
    <text evidence="3">Belongs to the alternative oxidase family.</text>
</comment>
<evidence type="ECO:0000313" key="17">
    <source>
        <dbReference type="EMBL" id="CAD8333124.1"/>
    </source>
</evidence>
<feature type="domain" description="EF-hand" evidence="15">
    <location>
        <begin position="74"/>
        <end position="109"/>
    </location>
</feature>
<dbReference type="GO" id="GO:0005509">
    <property type="term" value="F:calcium ion binding"/>
    <property type="evidence" value="ECO:0007669"/>
    <property type="project" value="InterPro"/>
</dbReference>
<protein>
    <recommendedName>
        <fullName evidence="15">EF-hand domain-containing protein</fullName>
    </recommendedName>
</protein>
<dbReference type="InterPro" id="IPR011992">
    <property type="entry name" value="EF-hand-dom_pair"/>
</dbReference>
<keyword evidence="13 14" id="KW-0472">Membrane</keyword>
<evidence type="ECO:0000256" key="12">
    <source>
        <dbReference type="ARBA" id="ARBA00023004"/>
    </source>
</evidence>
<dbReference type="AlphaFoldDB" id="A0A6T6FT51"/>
<evidence type="ECO:0000256" key="7">
    <source>
        <dbReference type="ARBA" id="ARBA00022723"/>
    </source>
</evidence>
<dbReference type="Pfam" id="PF01786">
    <property type="entry name" value="AOX"/>
    <property type="match status" value="1"/>
</dbReference>
<evidence type="ECO:0000256" key="5">
    <source>
        <dbReference type="ARBA" id="ARBA00022660"/>
    </source>
</evidence>
<evidence type="ECO:0000313" key="16">
    <source>
        <dbReference type="EMBL" id="CAD8333123.1"/>
    </source>
</evidence>
<dbReference type="EMBL" id="HBEF01008299">
    <property type="protein sequence ID" value="CAD8333123.1"/>
    <property type="molecule type" value="Transcribed_RNA"/>
</dbReference>
<gene>
    <name evidence="16" type="ORF">CAUS1442_LOCUS5224</name>
    <name evidence="17" type="ORF">CAUS1442_LOCUS5225</name>
</gene>
<keyword evidence="11" id="KW-0560">Oxidoreductase</keyword>
<dbReference type="GO" id="GO:0009916">
    <property type="term" value="F:alternative oxidase activity"/>
    <property type="evidence" value="ECO:0007669"/>
    <property type="project" value="InterPro"/>
</dbReference>
<keyword evidence="7" id="KW-0479">Metal-binding</keyword>
<organism evidence="17">
    <name type="scientific">Craspedostauros australis</name>
    <dbReference type="NCBI Taxonomy" id="1486917"/>
    <lineage>
        <taxon>Eukaryota</taxon>
        <taxon>Sar</taxon>
        <taxon>Stramenopiles</taxon>
        <taxon>Ochrophyta</taxon>
        <taxon>Bacillariophyta</taxon>
        <taxon>Bacillariophyceae</taxon>
        <taxon>Bacillariophycidae</taxon>
        <taxon>Naviculales</taxon>
        <taxon>Naviculaceae</taxon>
        <taxon>Craspedostauros</taxon>
    </lineage>
</organism>
<dbReference type="PROSITE" id="PS00018">
    <property type="entry name" value="EF_HAND_1"/>
    <property type="match status" value="1"/>
</dbReference>
<evidence type="ECO:0000256" key="11">
    <source>
        <dbReference type="ARBA" id="ARBA00023002"/>
    </source>
</evidence>
<feature type="transmembrane region" description="Helical" evidence="14">
    <location>
        <begin position="244"/>
        <end position="261"/>
    </location>
</feature>
<dbReference type="GO" id="GO:0016020">
    <property type="term" value="C:membrane"/>
    <property type="evidence" value="ECO:0007669"/>
    <property type="project" value="UniProtKB-SubCell"/>
</dbReference>
<dbReference type="Gene3D" id="1.20.1260.140">
    <property type="entry name" value="Alternative oxidase"/>
    <property type="match status" value="1"/>
</dbReference>
<keyword evidence="4" id="KW-0813">Transport</keyword>
<sequence length="441" mass="48985">MFSVTAVQRLTKLSTSRSTLRLGATAFRSSSLKSFNAAAPASAISFRPFSAQAAPTVDNVPGFVERPLKSLDKSMVRQIKAELMAVDKDNNGRLDAEELKQLLHKHCDVFTDEEVVEIGELYYAAKAGGSVRFDNFIEAIDRVADRGAVSGISTSTDDDHTQHFRESGRHPLGIGRDGVEFINLGKSHGHYTTEELDVKLTHVEPKGIIDKMAYNSVKGVRVLFDAATNWRSDNITANNVLNRTIYLETIAAVPGMVAAIVRHFRSLRTMKADGGYMQLFLEEANNERMHLLTFVRMKDPGMTLRAAVIVGQFGFGLAFTTAYILSPAFCHRFVGYVEEEACSTYTKIIKAIENAPEDNELAAWRTEQPPKIARAYWKLGETGTVLDLMYAVRADEAEHRDVNHLLSGVKEGQINPLYDPESKLDVMLTKYVKALMTRGKD</sequence>
<dbReference type="InterPro" id="IPR002048">
    <property type="entry name" value="EF_hand_dom"/>
</dbReference>
<evidence type="ECO:0000256" key="6">
    <source>
        <dbReference type="ARBA" id="ARBA00022692"/>
    </source>
</evidence>
<dbReference type="PROSITE" id="PS50222">
    <property type="entry name" value="EF_HAND_2"/>
    <property type="match status" value="1"/>
</dbReference>
<feature type="transmembrane region" description="Helical" evidence="14">
    <location>
        <begin position="306"/>
        <end position="325"/>
    </location>
</feature>
<evidence type="ECO:0000256" key="10">
    <source>
        <dbReference type="ARBA" id="ARBA00022989"/>
    </source>
</evidence>
<keyword evidence="8" id="KW-0106">Calcium</keyword>
<keyword evidence="5" id="KW-0679">Respiratory chain</keyword>
<name>A0A6T6FT51_9STRA</name>
<accession>A0A6T6FT51</accession>
<comment type="subcellular location">
    <subcellularLocation>
        <location evidence="2">Membrane</location>
    </subcellularLocation>
</comment>
<proteinExistence type="inferred from homology"/>
<evidence type="ECO:0000256" key="4">
    <source>
        <dbReference type="ARBA" id="ARBA00022448"/>
    </source>
</evidence>
<dbReference type="InterPro" id="IPR038659">
    <property type="entry name" value="AOX_sf"/>
</dbReference>
<keyword evidence="12" id="KW-0408">Iron</keyword>
<dbReference type="GO" id="GO:0005739">
    <property type="term" value="C:mitochondrion"/>
    <property type="evidence" value="ECO:0007669"/>
    <property type="project" value="TreeGrafter"/>
</dbReference>
<keyword evidence="10 14" id="KW-1133">Transmembrane helix</keyword>
<evidence type="ECO:0000256" key="9">
    <source>
        <dbReference type="ARBA" id="ARBA00022982"/>
    </source>
</evidence>
<evidence type="ECO:0000256" key="8">
    <source>
        <dbReference type="ARBA" id="ARBA00022837"/>
    </source>
</evidence>
<dbReference type="InterPro" id="IPR002680">
    <property type="entry name" value="AOX"/>
</dbReference>
<evidence type="ECO:0000256" key="3">
    <source>
        <dbReference type="ARBA" id="ARBA00008388"/>
    </source>
</evidence>
<dbReference type="InterPro" id="IPR018247">
    <property type="entry name" value="EF_Hand_1_Ca_BS"/>
</dbReference>
<evidence type="ECO:0000256" key="1">
    <source>
        <dbReference type="ARBA" id="ARBA00001962"/>
    </source>
</evidence>
<dbReference type="PANTHER" id="PTHR31803:SF3">
    <property type="entry name" value="ALTERNATIVE OXIDASE"/>
    <property type="match status" value="1"/>
</dbReference>
<dbReference type="SUPFAM" id="SSF47473">
    <property type="entry name" value="EF-hand"/>
    <property type="match status" value="1"/>
</dbReference>
<reference evidence="17" key="1">
    <citation type="submission" date="2021-01" db="EMBL/GenBank/DDBJ databases">
        <authorList>
            <person name="Corre E."/>
            <person name="Pelletier E."/>
            <person name="Niang G."/>
            <person name="Scheremetjew M."/>
            <person name="Finn R."/>
            <person name="Kale V."/>
            <person name="Holt S."/>
            <person name="Cochrane G."/>
            <person name="Meng A."/>
            <person name="Brown T."/>
            <person name="Cohen L."/>
        </authorList>
    </citation>
    <scope>NUCLEOTIDE SEQUENCE</scope>
    <source>
        <strain evidence="17">CCMP3328</strain>
    </source>
</reference>
<dbReference type="EMBL" id="HBEF01008300">
    <property type="protein sequence ID" value="CAD8333124.1"/>
    <property type="molecule type" value="Transcribed_RNA"/>
</dbReference>
<evidence type="ECO:0000256" key="2">
    <source>
        <dbReference type="ARBA" id="ARBA00004370"/>
    </source>
</evidence>